<dbReference type="EMBL" id="JACXYU010000004">
    <property type="protein sequence ID" value="MBD3931872.1"/>
    <property type="molecule type" value="Genomic_DNA"/>
</dbReference>
<comment type="caution">
    <text evidence="1">The sequence shown here is derived from an EMBL/GenBank/DDBJ whole genome shotgun (WGS) entry which is preliminary data.</text>
</comment>
<keyword evidence="1" id="KW-0808">Transferase</keyword>
<organism evidence="1 2">
    <name type="scientific">Streptomyces chumphonensis</name>
    <dbReference type="NCBI Taxonomy" id="1214925"/>
    <lineage>
        <taxon>Bacteria</taxon>
        <taxon>Bacillati</taxon>
        <taxon>Actinomycetota</taxon>
        <taxon>Actinomycetes</taxon>
        <taxon>Kitasatosporales</taxon>
        <taxon>Streptomycetaceae</taxon>
        <taxon>Streptomyces</taxon>
    </lineage>
</organism>
<gene>
    <name evidence="1" type="ORF">IF129_09890</name>
</gene>
<evidence type="ECO:0000313" key="1">
    <source>
        <dbReference type="EMBL" id="MBD3931872.1"/>
    </source>
</evidence>
<keyword evidence="2" id="KW-1185">Reference proteome</keyword>
<dbReference type="Proteomes" id="UP000632289">
    <property type="component" value="Unassembled WGS sequence"/>
</dbReference>
<dbReference type="AlphaFoldDB" id="A0A927EZG5"/>
<dbReference type="Gene3D" id="3.40.50.10330">
    <property type="entry name" value="Probable inorganic polyphosphate/atp-NAD kinase, domain 1"/>
    <property type="match status" value="1"/>
</dbReference>
<protein>
    <submittedName>
        <fullName evidence="1">Diacylglycerol kinase</fullName>
    </submittedName>
</protein>
<dbReference type="GO" id="GO:0016301">
    <property type="term" value="F:kinase activity"/>
    <property type="evidence" value="ECO:0007669"/>
    <property type="project" value="UniProtKB-KW"/>
</dbReference>
<accession>A0A927EZG5</accession>
<sequence>MVVDPAARHIDGESVRIARDVLSAGPGGVKMCLPRSREEIGRVVGRRGRRRPVLVGDDTALLCAVEQLHREGTGARAVALGVVPVGPPGTTPLAEGMGLPLDAVTAARAVLAGADRVVDLLVDETGAVLLGGVRIPATPADGPRRPPVPAAPASVLGPLGRCAARVWPGRRGGAPPLPRLRVEADGVVLADPGSPVAEVSVRTGPGGAGGGLAEVVVRPADAPRVAGAVPPVRARARAVTVSGPEFRTRTWTVSPSALRLTLPRS</sequence>
<name>A0A927EZG5_9ACTN</name>
<dbReference type="InterPro" id="IPR017438">
    <property type="entry name" value="ATP-NAD_kinase_N"/>
</dbReference>
<evidence type="ECO:0000313" key="2">
    <source>
        <dbReference type="Proteomes" id="UP000632289"/>
    </source>
</evidence>
<reference evidence="1" key="1">
    <citation type="submission" date="2020-09" db="EMBL/GenBank/DDBJ databases">
        <title>Secondary metabolite and genome analysis of marine Streptomyces chumphonensis KK1-2T.</title>
        <authorList>
            <person name="Phongsopitanun W."/>
            <person name="Kanchanasin P."/>
            <person name="Pittayakhajonwut P."/>
            <person name="Suwanborirux K."/>
            <person name="Tanasupawat S."/>
        </authorList>
    </citation>
    <scope>NUCLEOTIDE SEQUENCE</scope>
    <source>
        <strain evidence="1">KK1-2</strain>
    </source>
</reference>
<keyword evidence="1" id="KW-0418">Kinase</keyword>
<proteinExistence type="predicted"/>